<gene>
    <name evidence="2" type="ORF">GCM10007391_33210</name>
</gene>
<name>A0A918N106_9ALTE</name>
<dbReference type="Gene3D" id="1.10.8.1180">
    <property type="match status" value="1"/>
</dbReference>
<dbReference type="EMBL" id="BMXP01000013">
    <property type="protein sequence ID" value="GGW96449.1"/>
    <property type="molecule type" value="Genomic_DNA"/>
</dbReference>
<dbReference type="InterPro" id="IPR040480">
    <property type="entry name" value="DnaT_DNA_bind"/>
</dbReference>
<dbReference type="Pfam" id="PF17948">
    <property type="entry name" value="DnaT"/>
    <property type="match status" value="1"/>
</dbReference>
<protein>
    <recommendedName>
        <fullName evidence="1">DnaT DNA-binding domain-containing protein</fullName>
    </recommendedName>
</protein>
<accession>A0A918N106</accession>
<evidence type="ECO:0000313" key="2">
    <source>
        <dbReference type="EMBL" id="GGW96449.1"/>
    </source>
</evidence>
<dbReference type="RefSeq" id="WP_189408327.1">
    <property type="nucleotide sequence ID" value="NZ_BMXP01000013.1"/>
</dbReference>
<proteinExistence type="predicted"/>
<feature type="domain" description="DnaT DNA-binding" evidence="1">
    <location>
        <begin position="117"/>
        <end position="181"/>
    </location>
</feature>
<reference evidence="2" key="2">
    <citation type="submission" date="2020-09" db="EMBL/GenBank/DDBJ databases">
        <authorList>
            <person name="Sun Q."/>
            <person name="Kim S."/>
        </authorList>
    </citation>
    <scope>NUCLEOTIDE SEQUENCE</scope>
    <source>
        <strain evidence="2">KCTC 22164</strain>
    </source>
</reference>
<dbReference type="AlphaFoldDB" id="A0A918N106"/>
<organism evidence="2 3">
    <name type="scientific">Alteromonas halophila</name>
    <dbReference type="NCBI Taxonomy" id="516698"/>
    <lineage>
        <taxon>Bacteria</taxon>
        <taxon>Pseudomonadati</taxon>
        <taxon>Pseudomonadota</taxon>
        <taxon>Gammaproteobacteria</taxon>
        <taxon>Alteromonadales</taxon>
        <taxon>Alteromonadaceae</taxon>
        <taxon>Alteromonas/Salinimonas group</taxon>
        <taxon>Alteromonas</taxon>
    </lineage>
</organism>
<dbReference type="Proteomes" id="UP000631300">
    <property type="component" value="Unassembled WGS sequence"/>
</dbReference>
<reference evidence="2" key="1">
    <citation type="journal article" date="2014" name="Int. J. Syst. Evol. Microbiol.">
        <title>Complete genome sequence of Corynebacterium casei LMG S-19264T (=DSM 44701T), isolated from a smear-ripened cheese.</title>
        <authorList>
            <consortium name="US DOE Joint Genome Institute (JGI-PGF)"/>
            <person name="Walter F."/>
            <person name="Albersmeier A."/>
            <person name="Kalinowski J."/>
            <person name="Ruckert C."/>
        </authorList>
    </citation>
    <scope>NUCLEOTIDE SEQUENCE</scope>
    <source>
        <strain evidence="2">KCTC 22164</strain>
    </source>
</reference>
<keyword evidence="3" id="KW-1185">Reference proteome</keyword>
<evidence type="ECO:0000259" key="1">
    <source>
        <dbReference type="Pfam" id="PF17948"/>
    </source>
</evidence>
<evidence type="ECO:0000313" key="3">
    <source>
        <dbReference type="Proteomes" id="UP000631300"/>
    </source>
</evidence>
<sequence length="221" mass="24531">MTLNDAERAALHIPLANDARVLYCLGLRPDANEKTGASAPLDYRALLTLLNADNKDAPYQRGRQINSLLKQLDSAGLVTLVSGTDFEHSLNGQQVMLPLCKLAQSAFETLHSTHTGMTRHWQPDNALYKELTALMGVIDSDFDDQDVGEFVAYWLGRPDAVFSLFQWTQKFAYSMRKKRLAAGYVPTRRVGNQTTKVAAGVEADDNARKLVEKYAAKKPES</sequence>
<comment type="caution">
    <text evidence="2">The sequence shown here is derived from an EMBL/GenBank/DDBJ whole genome shotgun (WGS) entry which is preliminary data.</text>
</comment>